<reference evidence="1" key="1">
    <citation type="submission" date="2021-10" db="EMBL/GenBank/DDBJ databases">
        <title>Tropical sea cucumber genome reveals ecological adaptation and Cuvierian tubules defense mechanism.</title>
        <authorList>
            <person name="Chen T."/>
        </authorList>
    </citation>
    <scope>NUCLEOTIDE SEQUENCE</scope>
    <source>
        <strain evidence="1">Nanhai2018</strain>
        <tissue evidence="1">Muscle</tissue>
    </source>
</reference>
<evidence type="ECO:0000313" key="2">
    <source>
        <dbReference type="Proteomes" id="UP001152320"/>
    </source>
</evidence>
<organism evidence="1 2">
    <name type="scientific">Holothuria leucospilota</name>
    <name type="common">Black long sea cucumber</name>
    <name type="synonym">Mertensiothuria leucospilota</name>
    <dbReference type="NCBI Taxonomy" id="206669"/>
    <lineage>
        <taxon>Eukaryota</taxon>
        <taxon>Metazoa</taxon>
        <taxon>Echinodermata</taxon>
        <taxon>Eleutherozoa</taxon>
        <taxon>Echinozoa</taxon>
        <taxon>Holothuroidea</taxon>
        <taxon>Aspidochirotacea</taxon>
        <taxon>Aspidochirotida</taxon>
        <taxon>Holothuriidae</taxon>
        <taxon>Holothuria</taxon>
    </lineage>
</organism>
<comment type="caution">
    <text evidence="1">The sequence shown here is derived from an EMBL/GenBank/DDBJ whole genome shotgun (WGS) entry which is preliminary data.</text>
</comment>
<evidence type="ECO:0000313" key="1">
    <source>
        <dbReference type="EMBL" id="KAJ8046472.1"/>
    </source>
</evidence>
<dbReference type="AlphaFoldDB" id="A0A9Q1CJ88"/>
<accession>A0A9Q1CJ88</accession>
<proteinExistence type="predicted"/>
<dbReference type="EMBL" id="JAIZAY010000002">
    <property type="protein sequence ID" value="KAJ8046472.1"/>
    <property type="molecule type" value="Genomic_DNA"/>
</dbReference>
<dbReference type="PANTHER" id="PTHR47510:SF3">
    <property type="entry name" value="ENDO_EXONUCLEASE_PHOSPHATASE DOMAIN-CONTAINING PROTEIN"/>
    <property type="match status" value="1"/>
</dbReference>
<protein>
    <recommendedName>
        <fullName evidence="3">Endonuclease/exonuclease/phosphatase domain-containing protein</fullName>
    </recommendedName>
</protein>
<gene>
    <name evidence="1" type="ORF">HOLleu_05150</name>
</gene>
<dbReference type="PANTHER" id="PTHR47510">
    <property type="entry name" value="REVERSE TRANSCRIPTASE DOMAIN-CONTAINING PROTEIN"/>
    <property type="match status" value="1"/>
</dbReference>
<evidence type="ECO:0008006" key="3">
    <source>
        <dbReference type="Google" id="ProtNLM"/>
    </source>
</evidence>
<dbReference type="SUPFAM" id="SSF56219">
    <property type="entry name" value="DNase I-like"/>
    <property type="match status" value="1"/>
</dbReference>
<name>A0A9Q1CJ88_HOLLE</name>
<dbReference type="Gene3D" id="3.60.10.10">
    <property type="entry name" value="Endonuclease/exonuclease/phosphatase"/>
    <property type="match status" value="1"/>
</dbReference>
<sequence length="409" mass="46962">MGNVQSLTNKIDEISANCKYLNEFRSNTIMTHTSQLTVLRYYEGIGQLILVKGKGGGVCIYVNEKWCHPNNALIKHHSCFPNIEILTVSLRPYYLPREFSHIIIHTVYVPHRSVAKPATLELVDIIDQFESSAPDAFTIINGDFNHCDLRKSSVHYYQQVKCATRDTATLDLLYTNVKDAYLSIQLPKLGKADHNLVNLVPRYRSIVKREKARVITIQQWNDNAVDHLRAELDSTDWNMFVEASDDLNELTQTISDYISFCVDNVIPKKEVKVFPNNKPWITKKVKTVINKKKGLFKKGDSSALREVQKELKRVIAQEKAAYRDKIESLFTDNNMRRVWDGIRLMSGYRNNSNSCHISEITLDYANDLNHFYNRFDQQDFSHEYSKLQNVLTDPSSNSGVRGGRPPAVQ</sequence>
<dbReference type="InterPro" id="IPR036691">
    <property type="entry name" value="Endo/exonu/phosph_ase_sf"/>
</dbReference>
<keyword evidence="2" id="KW-1185">Reference proteome</keyword>
<dbReference type="OrthoDB" id="10037236at2759"/>
<dbReference type="Proteomes" id="UP001152320">
    <property type="component" value="Chromosome 2"/>
</dbReference>